<keyword evidence="8 10" id="KW-0325">Glycoprotein</keyword>
<dbReference type="Proteomes" id="UP000130985">
    <property type="component" value="Genome"/>
</dbReference>
<organism evidence="12 13">
    <name type="scientific">229E-related bat coronavirus</name>
    <dbReference type="NCBI Taxonomy" id="1739614"/>
    <lineage>
        <taxon>Viruses</taxon>
        <taxon>Riboviria</taxon>
        <taxon>Orthornavirae</taxon>
        <taxon>Pisuviricota</taxon>
        <taxon>Pisoniviricetes</taxon>
        <taxon>Nidovirales</taxon>
        <taxon>Cornidovirineae</taxon>
        <taxon>Coronaviridae</taxon>
        <taxon>Orthocoronavirinae</taxon>
        <taxon>Alphacoronavirus</taxon>
        <taxon>Duvinacovirus</taxon>
        <taxon>Alphacoronavirus chicagoense</taxon>
        <taxon>Human coronavirus 229E</taxon>
    </lineage>
</organism>
<evidence type="ECO:0000313" key="13">
    <source>
        <dbReference type="Proteomes" id="UP000130985"/>
    </source>
</evidence>
<evidence type="ECO:0000256" key="9">
    <source>
        <dbReference type="ARBA" id="ARBA00023311"/>
    </source>
</evidence>
<proteinExistence type="inferred from homology"/>
<keyword evidence="5 10" id="KW-0261">Viral envelope protein</keyword>
<feature type="transmembrane region" description="Helical" evidence="11">
    <location>
        <begin position="82"/>
        <end position="104"/>
    </location>
</feature>
<dbReference type="CDD" id="cd21564">
    <property type="entry name" value="alphaCoV_M"/>
    <property type="match status" value="1"/>
</dbReference>
<dbReference type="GO" id="GO:0039660">
    <property type="term" value="F:structural constituent of virion"/>
    <property type="evidence" value="ECO:0007669"/>
    <property type="project" value="UniProtKB-UniRule"/>
</dbReference>
<evidence type="ECO:0000256" key="2">
    <source>
        <dbReference type="ARBA" id="ARBA00022812"/>
    </source>
</evidence>
<dbReference type="GO" id="GO:0019031">
    <property type="term" value="C:viral envelope"/>
    <property type="evidence" value="ECO:0007669"/>
    <property type="project" value="UniProtKB-UniRule"/>
</dbReference>
<dbReference type="GO" id="GO:0055036">
    <property type="term" value="C:virion membrane"/>
    <property type="evidence" value="ECO:0007669"/>
    <property type="project" value="UniProtKB-SubCell"/>
</dbReference>
<keyword evidence="4 10" id="KW-1043">Host membrane</keyword>
<keyword evidence="3 10" id="KW-0946">Virion</keyword>
<dbReference type="EMBL" id="KT253272">
    <property type="protein sequence ID" value="ALK28796.1"/>
    <property type="molecule type" value="Genomic_RNA"/>
</dbReference>
<keyword evidence="2 10" id="KW-1040">Host Golgi apparatus</keyword>
<comment type="similarity">
    <text evidence="10 11">Belongs to the alphacoronaviruses M protein family.</text>
</comment>
<evidence type="ECO:0000256" key="8">
    <source>
        <dbReference type="ARBA" id="ARBA00023180"/>
    </source>
</evidence>
<keyword evidence="9 10" id="KW-0468">Viral matrix protein</keyword>
<keyword evidence="6 10" id="KW-1133">Transmembrane helix</keyword>
<evidence type="ECO:0000256" key="7">
    <source>
        <dbReference type="ARBA" id="ARBA00023136"/>
    </source>
</evidence>
<comment type="subunit">
    <text evidence="10 11">Homomultimer. Interacts with envelope E protein in the budding compartment of the host cell, which is located between endoplasmic reticulum and the Golgi complex. Forms a complex with HE and S proteins. Interacts with nucleocapsid N protein. This interaction probably participates in RNA packaging into the virus.</text>
</comment>
<evidence type="ECO:0000313" key="12">
    <source>
        <dbReference type="EMBL" id="ALK28796.1"/>
    </source>
</evidence>
<dbReference type="InterPro" id="IPR042551">
    <property type="entry name" value="ALPHA_CORONA_M"/>
</dbReference>
<dbReference type="HAMAP" id="MF_04201">
    <property type="entry name" value="ALPHA_CORONA_M"/>
    <property type="match status" value="1"/>
</dbReference>
<dbReference type="Pfam" id="PF01635">
    <property type="entry name" value="CoV_M"/>
    <property type="match status" value="1"/>
</dbReference>
<feature type="transmembrane region" description="Helical" evidence="11">
    <location>
        <begin position="27"/>
        <end position="45"/>
    </location>
</feature>
<evidence type="ECO:0000256" key="10">
    <source>
        <dbReference type="HAMAP-Rule" id="MF_04201"/>
    </source>
</evidence>
<evidence type="ECO:0000256" key="6">
    <source>
        <dbReference type="ARBA" id="ARBA00022989"/>
    </source>
</evidence>
<evidence type="ECO:0000256" key="11">
    <source>
        <dbReference type="RuleBase" id="RU363118"/>
    </source>
</evidence>
<keyword evidence="1 10" id="KW-0812">Transmembrane</keyword>
<keyword evidence="7 10" id="KW-0472">Membrane</keyword>
<protein>
    <recommendedName>
        <fullName evidence="10 11">Membrane protein</fullName>
        <shortName evidence="10 11">M protein</shortName>
    </recommendedName>
    <alternativeName>
        <fullName evidence="10 11">E1 glycoprotein</fullName>
    </alternativeName>
    <alternativeName>
        <fullName evidence="10 11">Matrix glycoprotein</fullName>
    </alternativeName>
    <alternativeName>
        <fullName evidence="10 11">Membrane glycoprotein</fullName>
    </alternativeName>
</protein>
<dbReference type="PROSITE" id="PS51927">
    <property type="entry name" value="COV_M"/>
    <property type="match status" value="1"/>
</dbReference>
<feature type="transmembrane region" description="Helical" evidence="11">
    <location>
        <begin position="57"/>
        <end position="76"/>
    </location>
</feature>
<dbReference type="InterPro" id="IPR002574">
    <property type="entry name" value="M_CoV"/>
</dbReference>
<feature type="topological domain" description="Intravirion" evidence="10">
    <location>
        <begin position="40"/>
        <end position="48"/>
    </location>
</feature>
<reference evidence="12 13" key="1">
    <citation type="journal article" date="2015" name="J. Virol.">
        <title>Evidence for an Ancestral Association of Human Coronavirus 229E with Bats.</title>
        <authorList>
            <person name="Corman V.M."/>
            <person name="Baldwin H.J."/>
            <person name="Fumie Tateno A."/>
            <person name="Melim Zerbinati R."/>
            <person name="Annan A."/>
            <person name="Owusu M."/>
            <person name="Nkrumah E.E."/>
            <person name="Maganga G.D."/>
            <person name="Oppong S."/>
            <person name="Adu-Sarkodie Y."/>
            <person name="Vallo P."/>
            <person name="da Silva Filho L.V."/>
            <person name="Leroy E.M."/>
            <person name="Thiel V."/>
            <person name="van der Hoek L."/>
            <person name="Poon L.L."/>
            <person name="Tschapka M."/>
            <person name="Drosten C."/>
            <person name="Drexler J.F."/>
        </authorList>
    </citation>
    <scope>NUCLEOTIDE SEQUENCE [LARGE SCALE GENOMIC DNA]</scope>
    <source>
        <strain evidence="12">BtCoV/AT1A-F1/Hip_aba/GHA/2010</strain>
    </source>
</reference>
<dbReference type="GO" id="GO:0044178">
    <property type="term" value="C:host cell Golgi membrane"/>
    <property type="evidence" value="ECO:0007669"/>
    <property type="project" value="UniProtKB-SubCell"/>
</dbReference>
<dbReference type="GO" id="GO:0016020">
    <property type="term" value="C:membrane"/>
    <property type="evidence" value="ECO:0007669"/>
    <property type="project" value="UniProtKB-UniRule"/>
</dbReference>
<comment type="function">
    <text evidence="10 11">Component of the viral envelope that plays a central role in virus morphogenesis and assembly via its interactions with other viral proteins.</text>
</comment>
<comment type="subcellular location">
    <subcellularLocation>
        <location evidence="10 11">Host Golgi apparatus membrane</location>
        <topology evidence="10 11">Multi-pass membrane protein</topology>
    </subcellularLocation>
    <subcellularLocation>
        <location evidence="10 11">Virion membrane</location>
        <topology evidence="10 11">Multi-pass membrane protein</topology>
    </subcellularLocation>
    <text evidence="10">Largely embedded in the lipid bilayer.</text>
</comment>
<evidence type="ECO:0000256" key="4">
    <source>
        <dbReference type="ARBA" id="ARBA00022870"/>
    </source>
</evidence>
<accession>A0A0P0KBF2</accession>
<evidence type="ECO:0000256" key="1">
    <source>
        <dbReference type="ARBA" id="ARBA00022692"/>
    </source>
</evidence>
<evidence type="ECO:0000256" key="5">
    <source>
        <dbReference type="ARBA" id="ARBA00022879"/>
    </source>
</evidence>
<gene>
    <name evidence="10 11" type="primary">M</name>
</gene>
<sequence length="233" mass="26806">MGDKGVLYNNNASCNDNIVTHLKNWNFGWNVILTIFILILQFGHYKYSRIFYGIKMLVLWLLWPLVLALSIFDTYANWNENWAFVALSLFMAIATLIMWVMYFVNSFRLFRRARTFWAWNPEVNAITVTTVLGQTYYQPTLQAPTGITVTLLSGVLYVDGHRIASGIQVHNLPEYMSVAVPSTTIIYSRVGRSVNSRNNTGWMFYVRVKHGDFSAVSSPQSNMTENERLLHLV</sequence>
<comment type="caution">
    <text evidence="10">Lacks conserved residue(s) required for the propagation of feature annotation.</text>
</comment>
<evidence type="ECO:0000256" key="3">
    <source>
        <dbReference type="ARBA" id="ARBA00022844"/>
    </source>
</evidence>
<name>A0A0P0KBF2_CVH22</name>